<evidence type="ECO:0000256" key="1">
    <source>
        <dbReference type="SAM" id="MobiDB-lite"/>
    </source>
</evidence>
<dbReference type="OrthoDB" id="7030069at2"/>
<accession>A0A5R9QME3</accession>
<dbReference type="RefSeq" id="WP_138526572.1">
    <property type="nucleotide sequence ID" value="NZ_SWDV01000050.1"/>
</dbReference>
<gene>
    <name evidence="2" type="ORF">FAS41_27980</name>
</gene>
<name>A0A5R9QME3_9PSED</name>
<evidence type="ECO:0000313" key="2">
    <source>
        <dbReference type="EMBL" id="TLX70503.1"/>
    </source>
</evidence>
<organism evidence="2 3">
    <name type="scientific">Pseudomonas nicosulfuronedens</name>
    <dbReference type="NCBI Taxonomy" id="2571105"/>
    <lineage>
        <taxon>Bacteria</taxon>
        <taxon>Pseudomonadati</taxon>
        <taxon>Pseudomonadota</taxon>
        <taxon>Gammaproteobacteria</taxon>
        <taxon>Pseudomonadales</taxon>
        <taxon>Pseudomonadaceae</taxon>
        <taxon>Pseudomonas</taxon>
    </lineage>
</organism>
<reference evidence="2 3" key="1">
    <citation type="submission" date="2019-04" db="EMBL/GenBank/DDBJ databases">
        <authorList>
            <person name="Li M."/>
        </authorList>
    </citation>
    <scope>NUCLEOTIDE SEQUENCE [LARGE SCALE GENOMIC DNA]</scope>
    <source>
        <strain evidence="2 3">LAM1902</strain>
    </source>
</reference>
<proteinExistence type="predicted"/>
<keyword evidence="3" id="KW-1185">Reference proteome</keyword>
<feature type="region of interest" description="Disordered" evidence="1">
    <location>
        <begin position="90"/>
        <end position="129"/>
    </location>
</feature>
<feature type="compositionally biased region" description="Polar residues" evidence="1">
    <location>
        <begin position="114"/>
        <end position="129"/>
    </location>
</feature>
<dbReference type="EMBL" id="SWDV01000050">
    <property type="protein sequence ID" value="TLX70503.1"/>
    <property type="molecule type" value="Genomic_DNA"/>
</dbReference>
<sequence length="129" mass="14339">MTSTRVSLDTESALNYLGKTVLFELVWEQDPEPLWCLLHVVGVVLALEGVNSDPYFLVVAANGERHYPNELFWSDIRTIRVMRHRDRHGSGNVLDRIAHPNDPRSRAALPARRNSPTVPANGSTGAANP</sequence>
<dbReference type="AlphaFoldDB" id="A0A5R9QME3"/>
<evidence type="ECO:0000313" key="3">
    <source>
        <dbReference type="Proteomes" id="UP000306635"/>
    </source>
</evidence>
<feature type="compositionally biased region" description="Basic and acidic residues" evidence="1">
    <location>
        <begin position="96"/>
        <end position="105"/>
    </location>
</feature>
<protein>
    <submittedName>
        <fullName evidence="2">Uncharacterized protein</fullName>
    </submittedName>
</protein>
<comment type="caution">
    <text evidence="2">The sequence shown here is derived from an EMBL/GenBank/DDBJ whole genome shotgun (WGS) entry which is preliminary data.</text>
</comment>
<dbReference type="Proteomes" id="UP000306635">
    <property type="component" value="Unassembled WGS sequence"/>
</dbReference>